<dbReference type="InterPro" id="IPR006634">
    <property type="entry name" value="TLC-dom"/>
</dbReference>
<dbReference type="PANTHER" id="PTHR31898:SF1">
    <property type="entry name" value="TLC DOMAIN-CONTAINING PROTEIN 5"/>
    <property type="match status" value="1"/>
</dbReference>
<keyword evidence="9" id="KW-1185">Reference proteome</keyword>
<evidence type="ECO:0000256" key="2">
    <source>
        <dbReference type="ARBA" id="ARBA00022692"/>
    </source>
</evidence>
<feature type="transmembrane region" description="Helical" evidence="6">
    <location>
        <begin position="194"/>
        <end position="211"/>
    </location>
</feature>
<keyword evidence="2 5" id="KW-0812">Transmembrane</keyword>
<dbReference type="SMART" id="SM00724">
    <property type="entry name" value="TLC"/>
    <property type="match status" value="1"/>
</dbReference>
<dbReference type="OMA" id="IMIAGHI"/>
<evidence type="ECO:0000256" key="5">
    <source>
        <dbReference type="PROSITE-ProRule" id="PRU00205"/>
    </source>
</evidence>
<evidence type="ECO:0000256" key="1">
    <source>
        <dbReference type="ARBA" id="ARBA00004141"/>
    </source>
</evidence>
<keyword evidence="4 5" id="KW-0472">Membrane</keyword>
<evidence type="ECO:0000256" key="4">
    <source>
        <dbReference type="ARBA" id="ARBA00023136"/>
    </source>
</evidence>
<dbReference type="PANTHER" id="PTHR31898">
    <property type="entry name" value="TRANSMEMBRANE PROTEIN 136"/>
    <property type="match status" value="1"/>
</dbReference>
<protein>
    <recommendedName>
        <fullName evidence="7">TLC domain-containing protein</fullName>
    </recommendedName>
</protein>
<evidence type="ECO:0000259" key="7">
    <source>
        <dbReference type="PROSITE" id="PS50922"/>
    </source>
</evidence>
<evidence type="ECO:0000313" key="8">
    <source>
        <dbReference type="EnsemblMetazoa" id="XP_014241106.1"/>
    </source>
</evidence>
<evidence type="ECO:0000256" key="6">
    <source>
        <dbReference type="SAM" id="Phobius"/>
    </source>
</evidence>
<dbReference type="GeneID" id="106661885"/>
<comment type="subcellular location">
    <subcellularLocation>
        <location evidence="1">Membrane</location>
        <topology evidence="1">Multi-pass membrane protein</topology>
    </subcellularLocation>
</comment>
<feature type="domain" description="TLC" evidence="7">
    <location>
        <begin position="34"/>
        <end position="223"/>
    </location>
</feature>
<dbReference type="KEGG" id="clec:106661885"/>
<keyword evidence="3 6" id="KW-1133">Transmembrane helix</keyword>
<accession>A0A8I6REQ9</accession>
<dbReference type="GO" id="GO:0016020">
    <property type="term" value="C:membrane"/>
    <property type="evidence" value="ECO:0007669"/>
    <property type="project" value="UniProtKB-SubCell"/>
</dbReference>
<organism evidence="8 9">
    <name type="scientific">Cimex lectularius</name>
    <name type="common">Bed bug</name>
    <name type="synonym">Acanthia lectularia</name>
    <dbReference type="NCBI Taxonomy" id="79782"/>
    <lineage>
        <taxon>Eukaryota</taxon>
        <taxon>Metazoa</taxon>
        <taxon>Ecdysozoa</taxon>
        <taxon>Arthropoda</taxon>
        <taxon>Hexapoda</taxon>
        <taxon>Insecta</taxon>
        <taxon>Pterygota</taxon>
        <taxon>Neoptera</taxon>
        <taxon>Paraneoptera</taxon>
        <taxon>Hemiptera</taxon>
        <taxon>Heteroptera</taxon>
        <taxon>Panheteroptera</taxon>
        <taxon>Cimicomorpha</taxon>
        <taxon>Cimicidae</taxon>
        <taxon>Cimex</taxon>
    </lineage>
</organism>
<dbReference type="InterPro" id="IPR042512">
    <property type="entry name" value="TLCD5"/>
</dbReference>
<dbReference type="RefSeq" id="XP_014241106.1">
    <property type="nucleotide sequence ID" value="XM_014385620.2"/>
</dbReference>
<dbReference type="OrthoDB" id="506011at2759"/>
<dbReference type="Proteomes" id="UP000494040">
    <property type="component" value="Unassembled WGS sequence"/>
</dbReference>
<dbReference type="PROSITE" id="PS50922">
    <property type="entry name" value="TLC"/>
    <property type="match status" value="1"/>
</dbReference>
<dbReference type="AlphaFoldDB" id="A0A8I6REQ9"/>
<sequence>MGLSESETVFIASFTSFISICWTELGHQIQKRCSLPEEMAEHIVSLIHSLLIIVMTGECLRKERPYFDYKQKTNMYEELCLFVSLGYFLYDTCNWEFRGDVSRIILSHHICTLFGMLQALSDKTSGAACLMCLLILEGGNPLLHNRRLIMIAGHIRSGLIYQVIECSFFIFFFLFRFVLGLRFFNFLIATKAPHYMRMTGTMMLMISIVFFKKMLEHLISKVVYVYSYLKKIRFKNKPS</sequence>
<feature type="transmembrane region" description="Helical" evidence="6">
    <location>
        <begin position="163"/>
        <end position="188"/>
    </location>
</feature>
<name>A0A8I6REQ9_CIMLE</name>
<dbReference type="EnsemblMetazoa" id="XM_014385620.2">
    <property type="protein sequence ID" value="XP_014241106.1"/>
    <property type="gene ID" value="LOC106661885"/>
</dbReference>
<evidence type="ECO:0000313" key="9">
    <source>
        <dbReference type="Proteomes" id="UP000494040"/>
    </source>
</evidence>
<evidence type="ECO:0000256" key="3">
    <source>
        <dbReference type="ARBA" id="ARBA00022989"/>
    </source>
</evidence>
<proteinExistence type="predicted"/>
<reference evidence="8" key="1">
    <citation type="submission" date="2022-01" db="UniProtKB">
        <authorList>
            <consortium name="EnsemblMetazoa"/>
        </authorList>
    </citation>
    <scope>IDENTIFICATION</scope>
</reference>